<keyword evidence="10" id="KW-1185">Reference proteome</keyword>
<keyword evidence="5 8" id="KW-0547">Nucleotide-binding</keyword>
<dbReference type="GO" id="GO:0015940">
    <property type="term" value="P:pantothenate biosynthetic process"/>
    <property type="evidence" value="ECO:0007669"/>
    <property type="project" value="UniProtKB-UniRule"/>
</dbReference>
<feature type="binding site" evidence="8">
    <location>
        <position position="62"/>
    </location>
    <ligand>
        <name>beta-alanine</name>
        <dbReference type="ChEBI" id="CHEBI:57966"/>
    </ligand>
</feature>
<dbReference type="EC" id="6.3.2.1" evidence="8"/>
<feature type="binding site" evidence="8">
    <location>
        <begin position="150"/>
        <end position="153"/>
    </location>
    <ligand>
        <name>ATP</name>
        <dbReference type="ChEBI" id="CHEBI:30616"/>
    </ligand>
</feature>
<dbReference type="UniPathway" id="UPA00028">
    <property type="reaction ID" value="UER00005"/>
</dbReference>
<sequence>MRILRDRPQLVAMHREWSRKGRGTVALVPTMGNLHEGHMTVIRHARARAQRVVVSIFVNPLQFDRAEDLERYPRTLDEDARLATNAGVDALFCPSEEDMYPADGLPPVQVVVPVLSEILEGAYRQGHFEGVATVVTKLFNLVRPDLALFGEKDYQQFKLIERMVQGLDIPTRVEAVPTVREPDGLAFSSRNSQLSEEARAVAPELKRVLDEVATVCRTATKVDADRIAEVEARASERLREAGFEPEYLSIRRAEDLMAPATDVPLAEQDLVVLAAVWLEGVRLIDNVRTRTD</sequence>
<dbReference type="PANTHER" id="PTHR21299">
    <property type="entry name" value="CYTIDYLATE KINASE/PANTOATE-BETA-ALANINE LIGASE"/>
    <property type="match status" value="1"/>
</dbReference>
<dbReference type="RefSeq" id="WP_019562815.1">
    <property type="nucleotide sequence ID" value="NZ_CP011367.1"/>
</dbReference>
<evidence type="ECO:0000256" key="4">
    <source>
        <dbReference type="ARBA" id="ARBA00022655"/>
    </source>
</evidence>
<keyword evidence="6 8" id="KW-0067">ATP-binding</keyword>
<feature type="binding site" evidence="8">
    <location>
        <position position="156"/>
    </location>
    <ligand>
        <name>(R)-pantoate</name>
        <dbReference type="ChEBI" id="CHEBI:15980"/>
    </ligand>
</feature>
<accession>A0A0G3G8M7</accession>
<dbReference type="InterPro" id="IPR042176">
    <property type="entry name" value="Pantoate_ligase_C"/>
</dbReference>
<comment type="subcellular location">
    <subcellularLocation>
        <location evidence="8">Cytoplasm</location>
    </subcellularLocation>
</comment>
<feature type="binding site" evidence="8">
    <location>
        <position position="179"/>
    </location>
    <ligand>
        <name>ATP</name>
        <dbReference type="ChEBI" id="CHEBI:30616"/>
    </ligand>
</feature>
<feature type="binding site" evidence="8">
    <location>
        <position position="62"/>
    </location>
    <ligand>
        <name>(R)-pantoate</name>
        <dbReference type="ChEBI" id="CHEBI:15980"/>
    </ligand>
</feature>
<feature type="binding site" evidence="8">
    <location>
        <begin position="187"/>
        <end position="190"/>
    </location>
    <ligand>
        <name>ATP</name>
        <dbReference type="ChEBI" id="CHEBI:30616"/>
    </ligand>
</feature>
<dbReference type="Pfam" id="PF02569">
    <property type="entry name" value="Pantoate_ligase"/>
    <property type="match status" value="1"/>
</dbReference>
<dbReference type="GO" id="GO:0004592">
    <property type="term" value="F:pantoate-beta-alanine ligase activity"/>
    <property type="evidence" value="ECO:0007669"/>
    <property type="project" value="UniProtKB-UniRule"/>
</dbReference>
<evidence type="ECO:0000256" key="7">
    <source>
        <dbReference type="ARBA" id="ARBA00048258"/>
    </source>
</evidence>
<evidence type="ECO:0000256" key="3">
    <source>
        <dbReference type="ARBA" id="ARBA00022598"/>
    </source>
</evidence>
<evidence type="ECO:0000256" key="6">
    <source>
        <dbReference type="ARBA" id="ARBA00022840"/>
    </source>
</evidence>
<feature type="active site" description="Proton donor" evidence="8">
    <location>
        <position position="38"/>
    </location>
</feature>
<dbReference type="Gene3D" id="3.30.1300.10">
    <property type="entry name" value="Pantoate-beta-alanine ligase, C-terminal domain"/>
    <property type="match status" value="1"/>
</dbReference>
<comment type="pathway">
    <text evidence="1 8">Cofactor biosynthesis; (R)-pantothenate biosynthesis; (R)-pantothenate from (R)-pantoate and beta-alanine: step 1/1.</text>
</comment>
<evidence type="ECO:0000256" key="8">
    <source>
        <dbReference type="HAMAP-Rule" id="MF_00158"/>
    </source>
</evidence>
<dbReference type="OrthoDB" id="9773087at2"/>
<dbReference type="NCBIfam" id="TIGR00018">
    <property type="entry name" value="panC"/>
    <property type="match status" value="1"/>
</dbReference>
<dbReference type="Proteomes" id="UP000064201">
    <property type="component" value="Chromosome"/>
</dbReference>
<feature type="binding site" evidence="8">
    <location>
        <begin position="31"/>
        <end position="38"/>
    </location>
    <ligand>
        <name>ATP</name>
        <dbReference type="ChEBI" id="CHEBI:30616"/>
    </ligand>
</feature>
<evidence type="ECO:0000256" key="2">
    <source>
        <dbReference type="ARBA" id="ARBA00009256"/>
    </source>
</evidence>
<dbReference type="PANTHER" id="PTHR21299:SF1">
    <property type="entry name" value="PANTOATE--BETA-ALANINE LIGASE"/>
    <property type="match status" value="1"/>
</dbReference>
<organism evidence="9 10">
    <name type="scientific">Thioalkalivibrio versutus</name>
    <dbReference type="NCBI Taxonomy" id="106634"/>
    <lineage>
        <taxon>Bacteria</taxon>
        <taxon>Pseudomonadati</taxon>
        <taxon>Pseudomonadota</taxon>
        <taxon>Gammaproteobacteria</taxon>
        <taxon>Chromatiales</taxon>
        <taxon>Ectothiorhodospiraceae</taxon>
        <taxon>Thioalkalivibrio</taxon>
    </lineage>
</organism>
<comment type="miscellaneous">
    <text evidence="8">The reaction proceeds by a bi uni uni bi ping pong mechanism.</text>
</comment>
<comment type="subunit">
    <text evidence="8">Homodimer.</text>
</comment>
<protein>
    <recommendedName>
        <fullName evidence="8">Pantothenate synthetase</fullName>
        <shortName evidence="8">PS</shortName>
        <ecNumber evidence="8">6.3.2.1</ecNumber>
    </recommendedName>
    <alternativeName>
        <fullName evidence="8">Pantoate--beta-alanine ligase</fullName>
    </alternativeName>
    <alternativeName>
        <fullName evidence="8">Pantoate-activating enzyme</fullName>
    </alternativeName>
</protein>
<comment type="catalytic activity">
    <reaction evidence="7 8">
        <text>(R)-pantoate + beta-alanine + ATP = (R)-pantothenate + AMP + diphosphate + H(+)</text>
        <dbReference type="Rhea" id="RHEA:10912"/>
        <dbReference type="ChEBI" id="CHEBI:15378"/>
        <dbReference type="ChEBI" id="CHEBI:15980"/>
        <dbReference type="ChEBI" id="CHEBI:29032"/>
        <dbReference type="ChEBI" id="CHEBI:30616"/>
        <dbReference type="ChEBI" id="CHEBI:33019"/>
        <dbReference type="ChEBI" id="CHEBI:57966"/>
        <dbReference type="ChEBI" id="CHEBI:456215"/>
        <dbReference type="EC" id="6.3.2.1"/>
    </reaction>
</comment>
<evidence type="ECO:0000256" key="5">
    <source>
        <dbReference type="ARBA" id="ARBA00022741"/>
    </source>
</evidence>
<keyword evidence="8" id="KW-0963">Cytoplasm</keyword>
<dbReference type="SUPFAM" id="SSF52374">
    <property type="entry name" value="Nucleotidylyl transferase"/>
    <property type="match status" value="1"/>
</dbReference>
<dbReference type="HAMAP" id="MF_00158">
    <property type="entry name" value="PanC"/>
    <property type="match status" value="1"/>
</dbReference>
<dbReference type="STRING" id="106634.TVD_11345"/>
<dbReference type="GO" id="GO:0005829">
    <property type="term" value="C:cytosol"/>
    <property type="evidence" value="ECO:0007669"/>
    <property type="project" value="TreeGrafter"/>
</dbReference>
<dbReference type="AlphaFoldDB" id="A0A0G3G8M7"/>
<evidence type="ECO:0000313" key="10">
    <source>
        <dbReference type="Proteomes" id="UP000064201"/>
    </source>
</evidence>
<keyword evidence="3 8" id="KW-0436">Ligase</keyword>
<reference evidence="9 10" key="1">
    <citation type="submission" date="2015-04" db="EMBL/GenBank/DDBJ databases">
        <title>Complete Sequence for the Genome of the Thioalkalivibrio versutus D301.</title>
        <authorList>
            <person name="Mu T."/>
            <person name="Zhou J."/>
            <person name="Xu X."/>
        </authorList>
    </citation>
    <scope>NUCLEOTIDE SEQUENCE [LARGE SCALE GENOMIC DNA]</scope>
    <source>
        <strain evidence="9 10">D301</strain>
    </source>
</reference>
<dbReference type="EMBL" id="CP011367">
    <property type="protein sequence ID" value="AKJ95912.1"/>
    <property type="molecule type" value="Genomic_DNA"/>
</dbReference>
<dbReference type="InterPro" id="IPR003721">
    <property type="entry name" value="Pantoate_ligase"/>
</dbReference>
<dbReference type="PATRIC" id="fig|106634.4.peg.2315"/>
<name>A0A0G3G8M7_9GAMM</name>
<dbReference type="InterPro" id="IPR014729">
    <property type="entry name" value="Rossmann-like_a/b/a_fold"/>
</dbReference>
<dbReference type="CDD" id="cd00560">
    <property type="entry name" value="PanC"/>
    <property type="match status" value="1"/>
</dbReference>
<proteinExistence type="inferred from homology"/>
<dbReference type="GO" id="GO:0005524">
    <property type="term" value="F:ATP binding"/>
    <property type="evidence" value="ECO:0007669"/>
    <property type="project" value="UniProtKB-KW"/>
</dbReference>
<dbReference type="Gene3D" id="3.40.50.620">
    <property type="entry name" value="HUPs"/>
    <property type="match status" value="1"/>
</dbReference>
<comment type="function">
    <text evidence="8">Catalyzes the condensation of pantoate with beta-alanine in an ATP-dependent reaction via a pantoyl-adenylate intermediate.</text>
</comment>
<keyword evidence="4 8" id="KW-0566">Pantothenate biosynthesis</keyword>
<gene>
    <name evidence="8" type="primary">panC</name>
    <name evidence="9" type="ORF">TVD_11345</name>
</gene>
<dbReference type="KEGG" id="tvr:TVD_11345"/>
<evidence type="ECO:0000313" key="9">
    <source>
        <dbReference type="EMBL" id="AKJ95912.1"/>
    </source>
</evidence>
<evidence type="ECO:0000256" key="1">
    <source>
        <dbReference type="ARBA" id="ARBA00004990"/>
    </source>
</evidence>
<comment type="similarity">
    <text evidence="2 8">Belongs to the pantothenate synthetase family.</text>
</comment>
<dbReference type="FunFam" id="3.40.50.620:FF:000013">
    <property type="entry name" value="Pantothenate synthetase"/>
    <property type="match status" value="1"/>
</dbReference>